<accession>A0A644TC65</accession>
<reference evidence="3" key="1">
    <citation type="submission" date="2019-08" db="EMBL/GenBank/DDBJ databases">
        <authorList>
            <person name="Kucharzyk K."/>
            <person name="Murdoch R.W."/>
            <person name="Higgins S."/>
            <person name="Loffler F."/>
        </authorList>
    </citation>
    <scope>NUCLEOTIDE SEQUENCE</scope>
</reference>
<gene>
    <name evidence="3" type="primary">ssb_5</name>
    <name evidence="3" type="ORF">SDC9_10160</name>
</gene>
<dbReference type="Pfam" id="PF00436">
    <property type="entry name" value="SSB"/>
    <property type="match status" value="1"/>
</dbReference>
<keyword evidence="1 3" id="KW-0238">DNA-binding</keyword>
<dbReference type="HAMAP" id="MF_00984">
    <property type="entry name" value="SSB"/>
    <property type="match status" value="1"/>
</dbReference>
<evidence type="ECO:0000313" key="3">
    <source>
        <dbReference type="EMBL" id="MPL64505.1"/>
    </source>
</evidence>
<dbReference type="EMBL" id="VSSQ01000025">
    <property type="protein sequence ID" value="MPL64505.1"/>
    <property type="molecule type" value="Genomic_DNA"/>
</dbReference>
<dbReference type="PIRSF" id="PIRSF002070">
    <property type="entry name" value="SSB"/>
    <property type="match status" value="1"/>
</dbReference>
<sequence>MNSLNSILVEGNLVRDPDSKVLPSGNQVCDFTLASNRYYKSGDSGQEKEVSYFDVEAWSRLGASCAQYLKKGRGVRVVGRLKQDRWIDSEGKQRAKVKIVAEHVEFKAQKRGAKKEEEETVQEEVDETSAASVF</sequence>
<dbReference type="PROSITE" id="PS50935">
    <property type="entry name" value="SSB"/>
    <property type="match status" value="1"/>
</dbReference>
<dbReference type="AlphaFoldDB" id="A0A644TC65"/>
<feature type="region of interest" description="Disordered" evidence="2">
    <location>
        <begin position="111"/>
        <end position="134"/>
    </location>
</feature>
<dbReference type="CDD" id="cd04496">
    <property type="entry name" value="SSB_OBF"/>
    <property type="match status" value="1"/>
</dbReference>
<feature type="compositionally biased region" description="Acidic residues" evidence="2">
    <location>
        <begin position="118"/>
        <end position="127"/>
    </location>
</feature>
<dbReference type="PANTHER" id="PTHR10302">
    <property type="entry name" value="SINGLE-STRANDED DNA-BINDING PROTEIN"/>
    <property type="match status" value="1"/>
</dbReference>
<name>A0A644TC65_9ZZZZ</name>
<evidence type="ECO:0000256" key="1">
    <source>
        <dbReference type="ARBA" id="ARBA00023125"/>
    </source>
</evidence>
<dbReference type="PANTHER" id="PTHR10302:SF27">
    <property type="entry name" value="SINGLE-STRANDED DNA-BINDING PROTEIN"/>
    <property type="match status" value="1"/>
</dbReference>
<dbReference type="GO" id="GO:0003697">
    <property type="term" value="F:single-stranded DNA binding"/>
    <property type="evidence" value="ECO:0007669"/>
    <property type="project" value="InterPro"/>
</dbReference>
<comment type="caution">
    <text evidence="3">The sequence shown here is derived from an EMBL/GenBank/DDBJ whole genome shotgun (WGS) entry which is preliminary data.</text>
</comment>
<dbReference type="GO" id="GO:0009295">
    <property type="term" value="C:nucleoid"/>
    <property type="evidence" value="ECO:0007669"/>
    <property type="project" value="TreeGrafter"/>
</dbReference>
<dbReference type="InterPro" id="IPR012340">
    <property type="entry name" value="NA-bd_OB-fold"/>
</dbReference>
<dbReference type="SUPFAM" id="SSF50249">
    <property type="entry name" value="Nucleic acid-binding proteins"/>
    <property type="match status" value="1"/>
</dbReference>
<dbReference type="GO" id="GO:0006260">
    <property type="term" value="P:DNA replication"/>
    <property type="evidence" value="ECO:0007669"/>
    <property type="project" value="InterPro"/>
</dbReference>
<organism evidence="3">
    <name type="scientific">bioreactor metagenome</name>
    <dbReference type="NCBI Taxonomy" id="1076179"/>
    <lineage>
        <taxon>unclassified sequences</taxon>
        <taxon>metagenomes</taxon>
        <taxon>ecological metagenomes</taxon>
    </lineage>
</organism>
<proteinExistence type="inferred from homology"/>
<dbReference type="InterPro" id="IPR011344">
    <property type="entry name" value="ssDNA-bd"/>
</dbReference>
<dbReference type="Gene3D" id="2.40.50.140">
    <property type="entry name" value="Nucleic acid-binding proteins"/>
    <property type="match status" value="1"/>
</dbReference>
<protein>
    <submittedName>
        <fullName evidence="3">Single-stranded DNA-binding protein</fullName>
    </submittedName>
</protein>
<evidence type="ECO:0000256" key="2">
    <source>
        <dbReference type="SAM" id="MobiDB-lite"/>
    </source>
</evidence>
<dbReference type="InterPro" id="IPR000424">
    <property type="entry name" value="Primosome_PriB/ssb"/>
</dbReference>
<dbReference type="NCBIfam" id="TIGR00621">
    <property type="entry name" value="ssb"/>
    <property type="match status" value="1"/>
</dbReference>